<keyword evidence="2" id="KW-1185">Reference proteome</keyword>
<evidence type="ECO:0000313" key="1">
    <source>
        <dbReference type="EMBL" id="KAF7808637.1"/>
    </source>
</evidence>
<proteinExistence type="predicted"/>
<dbReference type="Proteomes" id="UP000634136">
    <property type="component" value="Unassembled WGS sequence"/>
</dbReference>
<reference evidence="1" key="1">
    <citation type="submission" date="2020-09" db="EMBL/GenBank/DDBJ databases">
        <title>Genome-Enabled Discovery of Anthraquinone Biosynthesis in Senna tora.</title>
        <authorList>
            <person name="Kang S.-H."/>
            <person name="Pandey R.P."/>
            <person name="Lee C.-M."/>
            <person name="Sim J.-S."/>
            <person name="Jeong J.-T."/>
            <person name="Choi B.-S."/>
            <person name="Jung M."/>
            <person name="Ginzburg D."/>
            <person name="Zhao K."/>
            <person name="Won S.Y."/>
            <person name="Oh T.-J."/>
            <person name="Yu Y."/>
            <person name="Kim N.-H."/>
            <person name="Lee O.R."/>
            <person name="Lee T.-H."/>
            <person name="Bashyal P."/>
            <person name="Kim T.-S."/>
            <person name="Lee W.-H."/>
            <person name="Kawkins C."/>
            <person name="Kim C.-K."/>
            <person name="Kim J.S."/>
            <person name="Ahn B.O."/>
            <person name="Rhee S.Y."/>
            <person name="Sohng J.K."/>
        </authorList>
    </citation>
    <scope>NUCLEOTIDE SEQUENCE</scope>
    <source>
        <tissue evidence="1">Leaf</tissue>
    </source>
</reference>
<gene>
    <name evidence="1" type="ORF">G2W53_035380</name>
</gene>
<evidence type="ECO:0000313" key="2">
    <source>
        <dbReference type="Proteomes" id="UP000634136"/>
    </source>
</evidence>
<dbReference type="EMBL" id="JAAIUW010000011">
    <property type="protein sequence ID" value="KAF7808637.1"/>
    <property type="molecule type" value="Genomic_DNA"/>
</dbReference>
<comment type="caution">
    <text evidence="1">The sequence shown here is derived from an EMBL/GenBank/DDBJ whole genome shotgun (WGS) entry which is preliminary data.</text>
</comment>
<dbReference type="AlphaFoldDB" id="A0A834SVN5"/>
<sequence>MSHEERGKEKTVEAGFNNEQVFDSVFVFVNLSLLQWPSLFGAEQHWMVGLHLPDKHPPEMLT</sequence>
<accession>A0A834SVN5</accession>
<name>A0A834SVN5_9FABA</name>
<organism evidence="1 2">
    <name type="scientific">Senna tora</name>
    <dbReference type="NCBI Taxonomy" id="362788"/>
    <lineage>
        <taxon>Eukaryota</taxon>
        <taxon>Viridiplantae</taxon>
        <taxon>Streptophyta</taxon>
        <taxon>Embryophyta</taxon>
        <taxon>Tracheophyta</taxon>
        <taxon>Spermatophyta</taxon>
        <taxon>Magnoliopsida</taxon>
        <taxon>eudicotyledons</taxon>
        <taxon>Gunneridae</taxon>
        <taxon>Pentapetalae</taxon>
        <taxon>rosids</taxon>
        <taxon>fabids</taxon>
        <taxon>Fabales</taxon>
        <taxon>Fabaceae</taxon>
        <taxon>Caesalpinioideae</taxon>
        <taxon>Cassia clade</taxon>
        <taxon>Senna</taxon>
    </lineage>
</organism>
<protein>
    <submittedName>
        <fullName evidence="1">Uncharacterized protein</fullName>
    </submittedName>
</protein>